<keyword evidence="2" id="KW-1185">Reference proteome</keyword>
<dbReference type="RefSeq" id="WP_267541223.1">
    <property type="nucleotide sequence ID" value="NZ_JAPNKA010000001.1"/>
</dbReference>
<dbReference type="InterPro" id="IPR008949">
    <property type="entry name" value="Isoprenoid_synthase_dom_sf"/>
</dbReference>
<dbReference type="Proteomes" id="UP001207654">
    <property type="component" value="Unassembled WGS sequence"/>
</dbReference>
<dbReference type="SUPFAM" id="SSF48576">
    <property type="entry name" value="Terpenoid synthases"/>
    <property type="match status" value="1"/>
</dbReference>
<name>A0ABT4ALU2_9BACT</name>
<accession>A0ABT4ALU2</accession>
<evidence type="ECO:0000313" key="1">
    <source>
        <dbReference type="EMBL" id="MCY1082664.1"/>
    </source>
</evidence>
<organism evidence="1 2">
    <name type="scientific">Archangium lansingense</name>
    <dbReference type="NCBI Taxonomy" id="2995310"/>
    <lineage>
        <taxon>Bacteria</taxon>
        <taxon>Pseudomonadati</taxon>
        <taxon>Myxococcota</taxon>
        <taxon>Myxococcia</taxon>
        <taxon>Myxococcales</taxon>
        <taxon>Cystobacterineae</taxon>
        <taxon>Archangiaceae</taxon>
        <taxon>Archangium</taxon>
    </lineage>
</organism>
<proteinExistence type="predicted"/>
<dbReference type="Gene3D" id="1.10.600.10">
    <property type="entry name" value="Farnesyl Diphosphate Synthase"/>
    <property type="match status" value="1"/>
</dbReference>
<evidence type="ECO:0000313" key="2">
    <source>
        <dbReference type="Proteomes" id="UP001207654"/>
    </source>
</evidence>
<reference evidence="1 2" key="1">
    <citation type="submission" date="2022-11" db="EMBL/GenBank/DDBJ databases">
        <title>Minimal conservation of predation-associated metabolite biosynthetic gene clusters underscores biosynthetic potential of Myxococcota including descriptions for ten novel species: Archangium lansinium sp. nov., Myxococcus landrumus sp. nov., Nannocystis bai.</title>
        <authorList>
            <person name="Ahearne A."/>
            <person name="Stevens C."/>
            <person name="Phillips K."/>
        </authorList>
    </citation>
    <scope>NUCLEOTIDE SEQUENCE [LARGE SCALE GENOMIC DNA]</scope>
    <source>
        <strain evidence="1 2">MIWBW</strain>
    </source>
</reference>
<gene>
    <name evidence="1" type="ORF">OV287_50265</name>
</gene>
<comment type="caution">
    <text evidence="1">The sequence shown here is derived from an EMBL/GenBank/DDBJ whole genome shotgun (WGS) entry which is preliminary data.</text>
</comment>
<sequence length="323" mass="36651">MRSYQVFQPTIDAAWELLETRLTTLPPPLDALARRFLSHISEGERGHRGYFASRLAPPLVFLPLWLRERFRREHPASALSEEVTVRLVAAAMWGYLYIRIQDDVLDEAHPERSRTLLGNVCAWEMARLLEALVGDSVAFRTAFERAWLDFTRWTLAEHEQLLSGAEYTEAQFEQHARKVAFARVPALALCILAGRPELEPTLETLVEQLGVAYGLTNDVVGWQRDLSNGHRTFLLARAGFTRGEPLESARRKVREALYGRGLLAATLDSSATWQRRAAQSAEALGLAEFSDYTRERLALLDELAYEASLFQLRWVLAGERARS</sequence>
<protein>
    <submittedName>
        <fullName evidence="1">Uncharacterized protein</fullName>
    </submittedName>
</protein>
<dbReference type="EMBL" id="JAPNKA010000001">
    <property type="protein sequence ID" value="MCY1082664.1"/>
    <property type="molecule type" value="Genomic_DNA"/>
</dbReference>